<dbReference type="Gene3D" id="3.10.620.30">
    <property type="match status" value="1"/>
</dbReference>
<dbReference type="AlphaFoldDB" id="A0A495J9U3"/>
<accession>A0A495J9U3</accession>
<comment type="caution">
    <text evidence="1">The sequence shown here is derived from an EMBL/GenBank/DDBJ whole genome shotgun (WGS) entry which is preliminary data.</text>
</comment>
<reference evidence="1 2" key="1">
    <citation type="submission" date="2018-10" db="EMBL/GenBank/DDBJ databases">
        <title>Genomic Encyclopedia of Archaeal and Bacterial Type Strains, Phase II (KMG-II): from individual species to whole genera.</title>
        <authorList>
            <person name="Goeker M."/>
        </authorList>
    </citation>
    <scope>NUCLEOTIDE SEQUENCE [LARGE SCALE GENOMIC DNA]</scope>
    <source>
        <strain evidence="1 2">DSM 18602</strain>
    </source>
</reference>
<organism evidence="1 2">
    <name type="scientific">Mucilaginibacter gracilis</name>
    <dbReference type="NCBI Taxonomy" id="423350"/>
    <lineage>
        <taxon>Bacteria</taxon>
        <taxon>Pseudomonadati</taxon>
        <taxon>Bacteroidota</taxon>
        <taxon>Sphingobacteriia</taxon>
        <taxon>Sphingobacteriales</taxon>
        <taxon>Sphingobacteriaceae</taxon>
        <taxon>Mucilaginibacter</taxon>
    </lineage>
</organism>
<dbReference type="Proteomes" id="UP000268007">
    <property type="component" value="Unassembled WGS sequence"/>
</dbReference>
<gene>
    <name evidence="1" type="ORF">BDD43_5082</name>
</gene>
<protein>
    <recommendedName>
        <fullName evidence="3">DUF3858 domain-containing protein</fullName>
    </recommendedName>
</protein>
<evidence type="ECO:0000313" key="2">
    <source>
        <dbReference type="Proteomes" id="UP000268007"/>
    </source>
</evidence>
<keyword evidence="2" id="KW-1185">Reference proteome</keyword>
<proteinExistence type="predicted"/>
<dbReference type="EMBL" id="RBKU01000001">
    <property type="protein sequence ID" value="RKR84829.1"/>
    <property type="molecule type" value="Genomic_DNA"/>
</dbReference>
<evidence type="ECO:0008006" key="3">
    <source>
        <dbReference type="Google" id="ProtNLM"/>
    </source>
</evidence>
<evidence type="ECO:0000313" key="1">
    <source>
        <dbReference type="EMBL" id="RKR84829.1"/>
    </source>
</evidence>
<sequence>MRQAWARKQGNSTEVNLILLRLLTKAGINAQPLAVSTRDHGVIDPVYPNIYDLNKTVVYIPLDSTRYYVLDATNKYNLYTDVPIDLLNTYGLMVKREGIYVSSKLILLQNQQPTQRVVIINGDINANGHITGTADISNYTYNKTFFARLYNDLDKKVFINFLRDNNNAINVNDLAVENMEADSLPLVHKIKFNQELTTTDDKYIYFDSNIFTAMRSNPFLSEQRVADIDFETCAANSINEHLKLPPGYKADVLPANVLVRFADNSITFKRVVGEANGFVEVHYTITRSRAKYQVAEYPALRQFYKKMYDMLNEPVVLKKL</sequence>
<name>A0A495J9U3_9SPHI</name>
<dbReference type="Gene3D" id="2.60.120.1130">
    <property type="match status" value="1"/>
</dbReference>